<evidence type="ECO:0000256" key="3">
    <source>
        <dbReference type="HAMAP-Rule" id="MF_00524"/>
    </source>
</evidence>
<keyword evidence="6" id="KW-1185">Reference proteome</keyword>
<dbReference type="Proteomes" id="UP000539642">
    <property type="component" value="Unassembled WGS sequence"/>
</dbReference>
<feature type="binding site" evidence="3">
    <location>
        <begin position="7"/>
        <end position="12"/>
    </location>
    <ligand>
        <name>ATP</name>
        <dbReference type="ChEBI" id="CHEBI:30616"/>
    </ligand>
</feature>
<comment type="similarity">
    <text evidence="3 4">Belongs to the bacterial glucokinase family.</text>
</comment>
<accession>A0A840UQB1</accession>
<keyword evidence="3" id="KW-0963">Cytoplasm</keyword>
<evidence type="ECO:0000256" key="4">
    <source>
        <dbReference type="RuleBase" id="RU004046"/>
    </source>
</evidence>
<comment type="caution">
    <text evidence="5">The sequence shown here is derived from an EMBL/GenBank/DDBJ whole genome shotgun (WGS) entry which is preliminary data.</text>
</comment>
<dbReference type="HAMAP" id="MF_00524">
    <property type="entry name" value="Glucokinase"/>
    <property type="match status" value="1"/>
</dbReference>
<dbReference type="EMBL" id="JACHEO010000007">
    <property type="protein sequence ID" value="MBB5347835.1"/>
    <property type="molecule type" value="Genomic_DNA"/>
</dbReference>
<dbReference type="Pfam" id="PF02685">
    <property type="entry name" value="Glucokinase"/>
    <property type="match status" value="1"/>
</dbReference>
<dbReference type="GO" id="GO:0004340">
    <property type="term" value="F:glucokinase activity"/>
    <property type="evidence" value="ECO:0007669"/>
    <property type="project" value="UniProtKB-UniRule"/>
</dbReference>
<dbReference type="Gene3D" id="3.30.420.40">
    <property type="match status" value="1"/>
</dbReference>
<keyword evidence="3" id="KW-0324">Glycolysis</keyword>
<dbReference type="SUPFAM" id="SSF53067">
    <property type="entry name" value="Actin-like ATPase domain"/>
    <property type="match status" value="1"/>
</dbReference>
<evidence type="ECO:0000256" key="1">
    <source>
        <dbReference type="ARBA" id="ARBA00022679"/>
    </source>
</evidence>
<evidence type="ECO:0000256" key="2">
    <source>
        <dbReference type="ARBA" id="ARBA00022777"/>
    </source>
</evidence>
<dbReference type="InterPro" id="IPR003836">
    <property type="entry name" value="Glucokinase"/>
</dbReference>
<dbReference type="EC" id="2.7.1.2" evidence="3"/>
<dbReference type="PANTHER" id="PTHR47363:SF1">
    <property type="entry name" value="GLUCOKINASE"/>
    <property type="match status" value="1"/>
</dbReference>
<dbReference type="GO" id="GO:0005737">
    <property type="term" value="C:cytoplasm"/>
    <property type="evidence" value="ECO:0007669"/>
    <property type="project" value="UniProtKB-SubCell"/>
</dbReference>
<comment type="catalytic activity">
    <reaction evidence="3">
        <text>D-glucose + ATP = D-glucose 6-phosphate + ADP + H(+)</text>
        <dbReference type="Rhea" id="RHEA:17825"/>
        <dbReference type="ChEBI" id="CHEBI:4167"/>
        <dbReference type="ChEBI" id="CHEBI:15378"/>
        <dbReference type="ChEBI" id="CHEBI:30616"/>
        <dbReference type="ChEBI" id="CHEBI:61548"/>
        <dbReference type="ChEBI" id="CHEBI:456216"/>
        <dbReference type="EC" id="2.7.1.2"/>
    </reaction>
</comment>
<evidence type="ECO:0000313" key="5">
    <source>
        <dbReference type="EMBL" id="MBB5347835.1"/>
    </source>
</evidence>
<dbReference type="InterPro" id="IPR043129">
    <property type="entry name" value="ATPase_NBD"/>
</dbReference>
<dbReference type="GO" id="GO:0006096">
    <property type="term" value="P:glycolytic process"/>
    <property type="evidence" value="ECO:0007669"/>
    <property type="project" value="UniProtKB-UniRule"/>
</dbReference>
<organism evidence="5 6">
    <name type="scientific">Desulfoprunum benzoelyticum</name>
    <dbReference type="NCBI Taxonomy" id="1506996"/>
    <lineage>
        <taxon>Bacteria</taxon>
        <taxon>Pseudomonadati</taxon>
        <taxon>Thermodesulfobacteriota</taxon>
        <taxon>Desulfobulbia</taxon>
        <taxon>Desulfobulbales</taxon>
        <taxon>Desulfobulbaceae</taxon>
        <taxon>Desulfoprunum</taxon>
    </lineage>
</organism>
<gene>
    <name evidence="3" type="primary">glk</name>
    <name evidence="5" type="ORF">HNQ81_001564</name>
</gene>
<keyword evidence="3" id="KW-0067">ATP-binding</keyword>
<dbReference type="PANTHER" id="PTHR47363">
    <property type="entry name" value="GLUCOKINASE"/>
    <property type="match status" value="1"/>
</dbReference>
<sequence length="336" mass="35133">MTTLLAADIGGTKCELAVFALGGDDCRPLASRRYPSRDYGGIDEIIALFLRECGLRPRFASLAVAGVTGKKRAIVTNLPWIIEAERVAAAFGFTRVVLLNDMTAVCASVPLLGPEDRIELQPGDGEGGEMVAVIAPGTGLGEGLLVQSDSVFFPCGGEGGHSDFAPVDEEQQDLLRWMLRRGGPVSCEDLIAGPGIANLYDFLKETGRGQESGAVAEALPAADDRTPVIADAALAGEPCPLCRRTLELFLSILGSEAGNLALKTYARGGLYIGGGVVPRLAGKISFAGLLAAFRRKGRMEELMAAIPVRLITRKDSALLGAASYGRAALAGACKAE</sequence>
<dbReference type="GO" id="GO:0005536">
    <property type="term" value="F:D-glucose binding"/>
    <property type="evidence" value="ECO:0007669"/>
    <property type="project" value="InterPro"/>
</dbReference>
<dbReference type="RefSeq" id="WP_183349982.1">
    <property type="nucleotide sequence ID" value="NZ_JACHEO010000007.1"/>
</dbReference>
<dbReference type="CDD" id="cd24008">
    <property type="entry name" value="ASKHA_NBD_GLK"/>
    <property type="match status" value="1"/>
</dbReference>
<evidence type="ECO:0000313" key="6">
    <source>
        <dbReference type="Proteomes" id="UP000539642"/>
    </source>
</evidence>
<keyword evidence="2 3" id="KW-0418">Kinase</keyword>
<keyword evidence="1 3" id="KW-0808">Transferase</keyword>
<dbReference type="GO" id="GO:0005524">
    <property type="term" value="F:ATP binding"/>
    <property type="evidence" value="ECO:0007669"/>
    <property type="project" value="UniProtKB-UniRule"/>
</dbReference>
<dbReference type="Gene3D" id="3.40.367.20">
    <property type="match status" value="1"/>
</dbReference>
<reference evidence="5 6" key="1">
    <citation type="submission" date="2020-08" db="EMBL/GenBank/DDBJ databases">
        <title>Genomic Encyclopedia of Type Strains, Phase IV (KMG-IV): sequencing the most valuable type-strain genomes for metagenomic binning, comparative biology and taxonomic classification.</title>
        <authorList>
            <person name="Goeker M."/>
        </authorList>
    </citation>
    <scope>NUCLEOTIDE SEQUENCE [LARGE SCALE GENOMIC DNA]</scope>
    <source>
        <strain evidence="5 6">DSM 28570</strain>
    </source>
</reference>
<comment type="subcellular location">
    <subcellularLocation>
        <location evidence="3">Cytoplasm</location>
    </subcellularLocation>
</comment>
<keyword evidence="3" id="KW-0547">Nucleotide-binding</keyword>
<dbReference type="AlphaFoldDB" id="A0A840UQB1"/>
<protein>
    <recommendedName>
        <fullName evidence="3">Glucokinase</fullName>
        <ecNumber evidence="3">2.7.1.2</ecNumber>
    </recommendedName>
    <alternativeName>
        <fullName evidence="3">Glucose kinase</fullName>
    </alternativeName>
</protein>
<proteinExistence type="inferred from homology"/>
<dbReference type="NCBIfam" id="TIGR00749">
    <property type="entry name" value="glk"/>
    <property type="match status" value="1"/>
</dbReference>
<name>A0A840UQB1_9BACT</name>